<name>A0A2R4M3L5_9RHOB</name>
<keyword evidence="1" id="KW-0378">Hydrolase</keyword>
<dbReference type="GO" id="GO:0016791">
    <property type="term" value="F:phosphatase activity"/>
    <property type="evidence" value="ECO:0007669"/>
    <property type="project" value="UniProtKB-ARBA"/>
</dbReference>
<dbReference type="InterPro" id="IPR000387">
    <property type="entry name" value="Tyr_Pase_dom"/>
</dbReference>
<dbReference type="InterPro" id="IPR029021">
    <property type="entry name" value="Prot-tyrosine_phosphatase-like"/>
</dbReference>
<gene>
    <name evidence="3" type="ORF">DA792_12210</name>
</gene>
<organism evidence="3 4">
    <name type="scientific">Celeribacter baekdonensis</name>
    <dbReference type="NCBI Taxonomy" id="875171"/>
    <lineage>
        <taxon>Bacteria</taxon>
        <taxon>Pseudomonadati</taxon>
        <taxon>Pseudomonadota</taxon>
        <taxon>Alphaproteobacteria</taxon>
        <taxon>Rhodobacterales</taxon>
        <taxon>Roseobacteraceae</taxon>
        <taxon>Celeribacter</taxon>
    </lineage>
</organism>
<dbReference type="Proteomes" id="UP000241447">
    <property type="component" value="Chromosome"/>
</dbReference>
<dbReference type="AlphaFoldDB" id="A0A2R4M3L5"/>
<evidence type="ECO:0000313" key="4">
    <source>
        <dbReference type="Proteomes" id="UP000241447"/>
    </source>
</evidence>
<feature type="domain" description="Tyrosine specific protein phosphatases" evidence="2">
    <location>
        <begin position="163"/>
        <end position="213"/>
    </location>
</feature>
<proteinExistence type="predicted"/>
<dbReference type="InterPro" id="IPR057023">
    <property type="entry name" value="PTP-SAK"/>
</dbReference>
<dbReference type="Gene3D" id="3.90.190.10">
    <property type="entry name" value="Protein tyrosine phosphatase superfamily"/>
    <property type="match status" value="1"/>
</dbReference>
<dbReference type="Pfam" id="PF22784">
    <property type="entry name" value="PTP-SAK"/>
    <property type="match status" value="1"/>
</dbReference>
<evidence type="ECO:0000259" key="2">
    <source>
        <dbReference type="PROSITE" id="PS50056"/>
    </source>
</evidence>
<protein>
    <submittedName>
        <fullName evidence="3">Protein tyrosine phosphatase</fullName>
    </submittedName>
</protein>
<accession>A0A2R4M3L5</accession>
<dbReference type="SUPFAM" id="SSF52799">
    <property type="entry name" value="(Phosphotyrosine protein) phosphatases II"/>
    <property type="match status" value="1"/>
</dbReference>
<evidence type="ECO:0000256" key="1">
    <source>
        <dbReference type="ARBA" id="ARBA00022801"/>
    </source>
</evidence>
<dbReference type="EMBL" id="CP028475">
    <property type="protein sequence ID" value="AVW91743.1"/>
    <property type="molecule type" value="Genomic_DNA"/>
</dbReference>
<dbReference type="PROSITE" id="PS50056">
    <property type="entry name" value="TYR_PHOSPHATASE_2"/>
    <property type="match status" value="1"/>
</dbReference>
<sequence>MSQRGARVWSNPTLDAPCARLACPGGQRTIKRRDNFSIGALMFKTLKRGFKRFERGEVGQFGNDVSTPRTRRLAMWHFHLFDHAFLRGIWTNLYEIAPGVWRSNQPSPARIKRYAQMGIKTILSLRGDKDLSFMLLEKQACAEHGITLISTDKAAARGALSGKDYVALIDLLASIPKPFLIHCKSGADRAGLASALYLLHCEGASIGEAKKMLSFRFMHLKSTKTGILDHILDLYEADLKAHGPIPIRDWFETRYDIEKARMFKTMRSFP</sequence>
<dbReference type="KEGG" id="cbak:DA792_12210"/>
<reference evidence="3 4" key="1">
    <citation type="submission" date="2018-03" db="EMBL/GenBank/DDBJ databases">
        <title>The Complete Genome of Celeribacter baekdonensis strain LH4, a Thiosulfate-Oxidizing Alphaproteobacterium Isolated from Gulf of Mexico Continental Slope Sediments.</title>
        <authorList>
            <person name="Flood B.E."/>
            <person name="Bailey J.V."/>
            <person name="Leprich D."/>
        </authorList>
    </citation>
    <scope>NUCLEOTIDE SEQUENCE [LARGE SCALE GENOMIC DNA]</scope>
    <source>
        <strain evidence="3 4">LH4</strain>
    </source>
</reference>
<evidence type="ECO:0000313" key="3">
    <source>
        <dbReference type="EMBL" id="AVW91743.1"/>
    </source>
</evidence>